<keyword evidence="5" id="KW-0539">Nucleus</keyword>
<comment type="subcellular location">
    <subcellularLocation>
        <location evidence="1">Nucleus</location>
    </subcellularLocation>
</comment>
<dbReference type="GO" id="GO:0005634">
    <property type="term" value="C:nucleus"/>
    <property type="evidence" value="ECO:0007669"/>
    <property type="project" value="UniProtKB-SubCell"/>
</dbReference>
<evidence type="ECO:0000256" key="4">
    <source>
        <dbReference type="ARBA" id="ARBA00023163"/>
    </source>
</evidence>
<protein>
    <submittedName>
        <fullName evidence="9">Probable WRKY transcription factor 70</fullName>
    </submittedName>
</protein>
<dbReference type="PANTHER" id="PTHR32096">
    <property type="entry name" value="WRKY TRANSCRIPTION FACTOR 30-RELATED-RELATED"/>
    <property type="match status" value="1"/>
</dbReference>
<reference evidence="9" key="2">
    <citation type="submission" date="2025-08" db="UniProtKB">
        <authorList>
            <consortium name="RefSeq"/>
        </authorList>
    </citation>
    <scope>IDENTIFICATION</scope>
    <source>
        <tissue evidence="9">Leaf</tissue>
    </source>
</reference>
<feature type="domain" description="WRKY" evidence="7">
    <location>
        <begin position="100"/>
        <end position="163"/>
    </location>
</feature>
<sequence length="273" mass="31077">MEETAIDELTRGRESTIRLEQFLRKTLPPEAQGPNTTFAGLIGEILGSFDKALSNLDSEGRRSGALLDRRSENFGGKKTIRSGRKGGYRRRAHPYSCTQQRKKTTDDGYTWRKYGQKVIFSAKHPRSYYRCTYKYDKGCQATRQVQRSEDDPTLYEITYIGEHTCRDLPDSSIIINFDGTAATNNSNQPQKAEYFDEEVISKLVMTGFSSSENLVLQDLMVSMPKVEIASCGSESTSDLQSPCGSFDMEFDEQLFDFDDIYSQFRAYPDFETM</sequence>
<dbReference type="GeneID" id="109727822"/>
<keyword evidence="2" id="KW-0805">Transcription regulation</keyword>
<evidence type="ECO:0000259" key="7">
    <source>
        <dbReference type="PROSITE" id="PS50811"/>
    </source>
</evidence>
<keyword evidence="4" id="KW-0804">Transcription</keyword>
<evidence type="ECO:0000256" key="3">
    <source>
        <dbReference type="ARBA" id="ARBA00023125"/>
    </source>
</evidence>
<dbReference type="Gramene" id="Aco028684.1.mrna1">
    <property type="protein sequence ID" value="Aco028684.1.mrna1"/>
    <property type="gene ID" value="Aco028684.1.path1"/>
</dbReference>
<dbReference type="GO" id="GO:0000976">
    <property type="term" value="F:transcription cis-regulatory region binding"/>
    <property type="evidence" value="ECO:0007669"/>
    <property type="project" value="TreeGrafter"/>
</dbReference>
<evidence type="ECO:0000256" key="5">
    <source>
        <dbReference type="ARBA" id="ARBA00023242"/>
    </source>
</evidence>
<evidence type="ECO:0000313" key="8">
    <source>
        <dbReference type="Proteomes" id="UP000515123"/>
    </source>
</evidence>
<dbReference type="PANTHER" id="PTHR32096:SF146">
    <property type="entry name" value="WRKY TRANSCRIPTION FACTOR 19-RELATED"/>
    <property type="match status" value="1"/>
</dbReference>
<dbReference type="RefSeq" id="XP_020113604.1">
    <property type="nucleotide sequence ID" value="XM_020258015.1"/>
</dbReference>
<gene>
    <name evidence="9" type="primary">LOC109727822</name>
</gene>
<dbReference type="SMART" id="SM00774">
    <property type="entry name" value="WRKY"/>
    <property type="match status" value="1"/>
</dbReference>
<dbReference type="Proteomes" id="UP000515123">
    <property type="component" value="Linkage group 23"/>
</dbReference>
<dbReference type="Gramene" id="Aco007123.1.mrna1">
    <property type="protein sequence ID" value="Aco007123.1.mrna1"/>
    <property type="gene ID" value="Aco007123.1.path1"/>
</dbReference>
<feature type="compositionally biased region" description="Basic residues" evidence="6">
    <location>
        <begin position="78"/>
        <end position="93"/>
    </location>
</feature>
<dbReference type="InterPro" id="IPR003657">
    <property type="entry name" value="WRKY_dom"/>
</dbReference>
<evidence type="ECO:0000313" key="9">
    <source>
        <dbReference type="RefSeq" id="XP_020113604.1"/>
    </source>
</evidence>
<name>A0A6P5H0P5_ANACO</name>
<dbReference type="AlphaFoldDB" id="A0A6P5H0P5"/>
<evidence type="ECO:0000256" key="1">
    <source>
        <dbReference type="ARBA" id="ARBA00004123"/>
    </source>
</evidence>
<keyword evidence="8" id="KW-1185">Reference proteome</keyword>
<feature type="region of interest" description="Disordered" evidence="6">
    <location>
        <begin position="67"/>
        <end position="101"/>
    </location>
</feature>
<dbReference type="InterPro" id="IPR044810">
    <property type="entry name" value="WRKY_plant"/>
</dbReference>
<organism evidence="8 9">
    <name type="scientific">Ananas comosus</name>
    <name type="common">Pineapple</name>
    <name type="synonym">Ananas ananas</name>
    <dbReference type="NCBI Taxonomy" id="4615"/>
    <lineage>
        <taxon>Eukaryota</taxon>
        <taxon>Viridiplantae</taxon>
        <taxon>Streptophyta</taxon>
        <taxon>Embryophyta</taxon>
        <taxon>Tracheophyta</taxon>
        <taxon>Spermatophyta</taxon>
        <taxon>Magnoliopsida</taxon>
        <taxon>Liliopsida</taxon>
        <taxon>Poales</taxon>
        <taxon>Bromeliaceae</taxon>
        <taxon>Bromelioideae</taxon>
        <taxon>Ananas</taxon>
    </lineage>
</organism>
<evidence type="ECO:0000256" key="2">
    <source>
        <dbReference type="ARBA" id="ARBA00023015"/>
    </source>
</evidence>
<keyword evidence="3" id="KW-0238">DNA-binding</keyword>
<reference evidence="8" key="1">
    <citation type="journal article" date="2015" name="Nat. Genet.">
        <title>The pineapple genome and the evolution of CAM photosynthesis.</title>
        <authorList>
            <person name="Ming R."/>
            <person name="VanBuren R."/>
            <person name="Wai C.M."/>
            <person name="Tang H."/>
            <person name="Schatz M.C."/>
            <person name="Bowers J.E."/>
            <person name="Lyons E."/>
            <person name="Wang M.L."/>
            <person name="Chen J."/>
            <person name="Biggers E."/>
            <person name="Zhang J."/>
            <person name="Huang L."/>
            <person name="Zhang L."/>
            <person name="Miao W."/>
            <person name="Zhang J."/>
            <person name="Ye Z."/>
            <person name="Miao C."/>
            <person name="Lin Z."/>
            <person name="Wang H."/>
            <person name="Zhou H."/>
            <person name="Yim W.C."/>
            <person name="Priest H.D."/>
            <person name="Zheng C."/>
            <person name="Woodhouse M."/>
            <person name="Edger P.P."/>
            <person name="Guyot R."/>
            <person name="Guo H.B."/>
            <person name="Guo H."/>
            <person name="Zheng G."/>
            <person name="Singh R."/>
            <person name="Sharma A."/>
            <person name="Min X."/>
            <person name="Zheng Y."/>
            <person name="Lee H."/>
            <person name="Gurtowski J."/>
            <person name="Sedlazeck F.J."/>
            <person name="Harkess A."/>
            <person name="McKain M.R."/>
            <person name="Liao Z."/>
            <person name="Fang J."/>
            <person name="Liu J."/>
            <person name="Zhang X."/>
            <person name="Zhang Q."/>
            <person name="Hu W."/>
            <person name="Qin Y."/>
            <person name="Wang K."/>
            <person name="Chen L.Y."/>
            <person name="Shirley N."/>
            <person name="Lin Y.R."/>
            <person name="Liu L.Y."/>
            <person name="Hernandez A.G."/>
            <person name="Wright C.L."/>
            <person name="Bulone V."/>
            <person name="Tuskan G.A."/>
            <person name="Heath K."/>
            <person name="Zee F."/>
            <person name="Moore P.H."/>
            <person name="Sunkar R."/>
            <person name="Leebens-Mack J.H."/>
            <person name="Mockler T."/>
            <person name="Bennetzen J.L."/>
            <person name="Freeling M."/>
            <person name="Sankoff D."/>
            <person name="Paterson A.H."/>
            <person name="Zhu X."/>
            <person name="Yang X."/>
            <person name="Smith J.A."/>
            <person name="Cushman J.C."/>
            <person name="Paull R.E."/>
            <person name="Yu Q."/>
        </authorList>
    </citation>
    <scope>NUCLEOTIDE SEQUENCE [LARGE SCALE GENOMIC DNA]</scope>
    <source>
        <strain evidence="8">cv. F153</strain>
    </source>
</reference>
<dbReference type="Pfam" id="PF03106">
    <property type="entry name" value="WRKY"/>
    <property type="match status" value="1"/>
</dbReference>
<dbReference type="SUPFAM" id="SSF118290">
    <property type="entry name" value="WRKY DNA-binding domain"/>
    <property type="match status" value="1"/>
</dbReference>
<dbReference type="GO" id="GO:0003700">
    <property type="term" value="F:DNA-binding transcription factor activity"/>
    <property type="evidence" value="ECO:0007669"/>
    <property type="project" value="InterPro"/>
</dbReference>
<dbReference type="PROSITE" id="PS50811">
    <property type="entry name" value="WRKY"/>
    <property type="match status" value="1"/>
</dbReference>
<dbReference type="Gene3D" id="2.20.25.80">
    <property type="entry name" value="WRKY domain"/>
    <property type="match status" value="1"/>
</dbReference>
<proteinExistence type="predicted"/>
<evidence type="ECO:0000256" key="6">
    <source>
        <dbReference type="SAM" id="MobiDB-lite"/>
    </source>
</evidence>
<accession>A0A6P5H0P5</accession>
<dbReference type="OrthoDB" id="2021064at2759"/>
<dbReference type="InterPro" id="IPR036576">
    <property type="entry name" value="WRKY_dom_sf"/>
</dbReference>